<accession>A0A1F4Q316</accession>
<keyword evidence="1" id="KW-0694">RNA-binding</keyword>
<evidence type="ECO:0000256" key="2">
    <source>
        <dbReference type="SAM" id="MobiDB-lite"/>
    </source>
</evidence>
<dbReference type="SMART" id="SM00360">
    <property type="entry name" value="RRM"/>
    <property type="match status" value="1"/>
</dbReference>
<reference evidence="4 5" key="1">
    <citation type="journal article" date="2016" name="Nat. Commun.">
        <title>Thousands of microbial genomes shed light on interconnected biogeochemical processes in an aquifer system.</title>
        <authorList>
            <person name="Anantharaman K."/>
            <person name="Brown C.T."/>
            <person name="Hug L.A."/>
            <person name="Sharon I."/>
            <person name="Castelle C.J."/>
            <person name="Probst A.J."/>
            <person name="Thomas B.C."/>
            <person name="Singh A."/>
            <person name="Wilkins M.J."/>
            <person name="Karaoz U."/>
            <person name="Brodie E.L."/>
            <person name="Williams K.H."/>
            <person name="Hubbard S.S."/>
            <person name="Banfield J.F."/>
        </authorList>
    </citation>
    <scope>NUCLEOTIDE SEQUENCE [LARGE SCALE GENOMIC DNA]</scope>
</reference>
<name>A0A1F4Q316_UNCSA</name>
<dbReference type="PANTHER" id="PTHR48027">
    <property type="entry name" value="HETEROGENEOUS NUCLEAR RIBONUCLEOPROTEIN 87F-RELATED"/>
    <property type="match status" value="1"/>
</dbReference>
<dbReference type="Gene3D" id="3.30.70.330">
    <property type="match status" value="1"/>
</dbReference>
<sequence>MKSIFVGNLPWSTTDADLSAKFGEFGNVLSARIVTDKFTGKSRGFGFVDMEDADAEKAIAAMSGQKWGDRELTVNEAKPKSEGRDRGPRREFSRF</sequence>
<evidence type="ECO:0000256" key="1">
    <source>
        <dbReference type="ARBA" id="ARBA00022884"/>
    </source>
</evidence>
<comment type="caution">
    <text evidence="4">The sequence shown here is derived from an EMBL/GenBank/DDBJ whole genome shotgun (WGS) entry which is preliminary data.</text>
</comment>
<dbReference type="CDD" id="cd21608">
    <property type="entry name" value="RRM2_NsCP33_like"/>
    <property type="match status" value="1"/>
</dbReference>
<dbReference type="InterPro" id="IPR012677">
    <property type="entry name" value="Nucleotide-bd_a/b_plait_sf"/>
</dbReference>
<dbReference type="InterPro" id="IPR048289">
    <property type="entry name" value="RRM2_NsCP33-like"/>
</dbReference>
<dbReference type="PROSITE" id="PS50102">
    <property type="entry name" value="RRM"/>
    <property type="match status" value="1"/>
</dbReference>
<proteinExistence type="predicted"/>
<dbReference type="EMBL" id="METM01000011">
    <property type="protein sequence ID" value="OGB90361.1"/>
    <property type="molecule type" value="Genomic_DNA"/>
</dbReference>
<gene>
    <name evidence="4" type="ORF">A2625_05615</name>
</gene>
<dbReference type="InterPro" id="IPR000504">
    <property type="entry name" value="RRM_dom"/>
</dbReference>
<dbReference type="SUPFAM" id="SSF54928">
    <property type="entry name" value="RNA-binding domain, RBD"/>
    <property type="match status" value="1"/>
</dbReference>
<dbReference type="Pfam" id="PF00076">
    <property type="entry name" value="RRM_1"/>
    <property type="match status" value="1"/>
</dbReference>
<dbReference type="InterPro" id="IPR052462">
    <property type="entry name" value="SLIRP/GR-RBP-like"/>
</dbReference>
<dbReference type="InterPro" id="IPR035979">
    <property type="entry name" value="RBD_domain_sf"/>
</dbReference>
<dbReference type="AlphaFoldDB" id="A0A1F4Q316"/>
<protein>
    <submittedName>
        <fullName evidence="4">RNA-binding protein</fullName>
    </submittedName>
</protein>
<evidence type="ECO:0000313" key="4">
    <source>
        <dbReference type="EMBL" id="OGB90361.1"/>
    </source>
</evidence>
<dbReference type="Proteomes" id="UP000178724">
    <property type="component" value="Unassembled WGS sequence"/>
</dbReference>
<evidence type="ECO:0000259" key="3">
    <source>
        <dbReference type="PROSITE" id="PS50102"/>
    </source>
</evidence>
<feature type="region of interest" description="Disordered" evidence="2">
    <location>
        <begin position="70"/>
        <end position="95"/>
    </location>
</feature>
<dbReference type="GO" id="GO:0003723">
    <property type="term" value="F:RNA binding"/>
    <property type="evidence" value="ECO:0007669"/>
    <property type="project" value="UniProtKB-KW"/>
</dbReference>
<evidence type="ECO:0000313" key="5">
    <source>
        <dbReference type="Proteomes" id="UP000178724"/>
    </source>
</evidence>
<feature type="domain" description="RRM" evidence="3">
    <location>
        <begin position="2"/>
        <end position="79"/>
    </location>
</feature>
<organism evidence="4 5">
    <name type="scientific">candidate division WOR-1 bacterium RIFCSPHIGHO2_01_FULL_53_15</name>
    <dbReference type="NCBI Taxonomy" id="1802564"/>
    <lineage>
        <taxon>Bacteria</taxon>
        <taxon>Bacillati</taxon>
        <taxon>Saganbacteria</taxon>
    </lineage>
</organism>